<dbReference type="InterPro" id="IPR005255">
    <property type="entry name" value="PdxA_fam"/>
</dbReference>
<dbReference type="OrthoDB" id="9801783at2"/>
<dbReference type="Proteomes" id="UP000321721">
    <property type="component" value="Unassembled WGS sequence"/>
</dbReference>
<accession>A0A5C6RSZ7</accession>
<comment type="caution">
    <text evidence="4">The sequence shown here is derived from an EMBL/GenBank/DDBJ whole genome shotgun (WGS) entry which is preliminary data.</text>
</comment>
<keyword evidence="3" id="KW-0520">NAD</keyword>
<dbReference type="Gene3D" id="3.40.718.10">
    <property type="entry name" value="Isopropylmalate Dehydrogenase"/>
    <property type="match status" value="1"/>
</dbReference>
<protein>
    <submittedName>
        <fullName evidence="4">4-hydroxythreonine-4-phosphate dehydrogenase PdxA</fullName>
        <ecNumber evidence="4">1.1.1.262</ecNumber>
    </submittedName>
</protein>
<dbReference type="GO" id="GO:0051287">
    <property type="term" value="F:NAD binding"/>
    <property type="evidence" value="ECO:0007669"/>
    <property type="project" value="InterPro"/>
</dbReference>
<reference evidence="4 5" key="1">
    <citation type="submission" date="2019-08" db="EMBL/GenBank/DDBJ databases">
        <title>Genome of Vicingus serpentipes NCIMB 15042.</title>
        <authorList>
            <person name="Bowman J.P."/>
        </authorList>
    </citation>
    <scope>NUCLEOTIDE SEQUENCE [LARGE SCALE GENOMIC DNA]</scope>
    <source>
        <strain evidence="4 5">NCIMB 15042</strain>
    </source>
</reference>
<keyword evidence="1" id="KW-0479">Metal-binding</keyword>
<gene>
    <name evidence="4" type="primary">pdxA</name>
    <name evidence="4" type="ORF">FRY74_09980</name>
</gene>
<keyword evidence="2 4" id="KW-0560">Oxidoreductase</keyword>
<dbReference type="GO" id="GO:0046872">
    <property type="term" value="F:metal ion binding"/>
    <property type="evidence" value="ECO:0007669"/>
    <property type="project" value="UniProtKB-KW"/>
</dbReference>
<dbReference type="RefSeq" id="WP_147101051.1">
    <property type="nucleotide sequence ID" value="NZ_VOOS01000004.1"/>
</dbReference>
<dbReference type="PANTHER" id="PTHR30004">
    <property type="entry name" value="4-HYDROXYTHREONINE-4-PHOSPHATE DEHYDROGENASE"/>
    <property type="match status" value="1"/>
</dbReference>
<dbReference type="AlphaFoldDB" id="A0A5C6RSZ7"/>
<evidence type="ECO:0000313" key="4">
    <source>
        <dbReference type="EMBL" id="TXB64770.1"/>
    </source>
</evidence>
<dbReference type="PANTHER" id="PTHR30004:SF6">
    <property type="entry name" value="D-THREONATE 4-PHOSPHATE DEHYDROGENASE"/>
    <property type="match status" value="1"/>
</dbReference>
<evidence type="ECO:0000256" key="2">
    <source>
        <dbReference type="ARBA" id="ARBA00023002"/>
    </source>
</evidence>
<proteinExistence type="predicted"/>
<dbReference type="EMBL" id="VOOS01000004">
    <property type="protein sequence ID" value="TXB64770.1"/>
    <property type="molecule type" value="Genomic_DNA"/>
</dbReference>
<sequence>MSKKTKIGISVGDINGIGIEVIIKTFLDPQMMELCTPIVYGSSKTVSLYRKSLDIHDFSFNKIDDAKDANPKKANIIDCWEEEAEIAFGKSTSEAGKYAFTSLNAATKDLFEGKIDAIVTAPINKDNIQSDDFKFSGHTEYLESKSTGESLMLMISENLKIGMVTGHIPVKTIANNLTVDKIFGKIKVLNKALIQDFAIHSPKIAVLGLNPHAGDNGLLGSEEDEIIIPAINNAKSIGLNVFGPYAADGFFGSGNYKKFDAVLAMYHDQGLIPFKSLVFGSGINFTAGLDIIRTSPDHGVAYDIAGKNIANEQSFRSAIYLAIDVVKNRKMDNEINENPLKASRVK</sequence>
<evidence type="ECO:0000313" key="5">
    <source>
        <dbReference type="Proteomes" id="UP000321721"/>
    </source>
</evidence>
<name>A0A5C6RSZ7_9FLAO</name>
<evidence type="ECO:0000256" key="3">
    <source>
        <dbReference type="ARBA" id="ARBA00023027"/>
    </source>
</evidence>
<dbReference type="NCBIfam" id="TIGR00557">
    <property type="entry name" value="pdxA"/>
    <property type="match status" value="1"/>
</dbReference>
<dbReference type="EC" id="1.1.1.262" evidence="4"/>
<dbReference type="Pfam" id="PF04166">
    <property type="entry name" value="PdxA"/>
    <property type="match status" value="1"/>
</dbReference>
<evidence type="ECO:0000256" key="1">
    <source>
        <dbReference type="ARBA" id="ARBA00022723"/>
    </source>
</evidence>
<dbReference type="GO" id="GO:0050570">
    <property type="term" value="F:4-hydroxythreonine-4-phosphate dehydrogenase activity"/>
    <property type="evidence" value="ECO:0007669"/>
    <property type="project" value="UniProtKB-EC"/>
</dbReference>
<organism evidence="4 5">
    <name type="scientific">Vicingus serpentipes</name>
    <dbReference type="NCBI Taxonomy" id="1926625"/>
    <lineage>
        <taxon>Bacteria</taxon>
        <taxon>Pseudomonadati</taxon>
        <taxon>Bacteroidota</taxon>
        <taxon>Flavobacteriia</taxon>
        <taxon>Flavobacteriales</taxon>
        <taxon>Vicingaceae</taxon>
        <taxon>Vicingus</taxon>
    </lineage>
</organism>
<keyword evidence="5" id="KW-1185">Reference proteome</keyword>
<dbReference type="SUPFAM" id="SSF53659">
    <property type="entry name" value="Isocitrate/Isopropylmalate dehydrogenase-like"/>
    <property type="match status" value="1"/>
</dbReference>